<protein>
    <submittedName>
        <fullName evidence="1">Pol polyprotein</fullName>
    </submittedName>
</protein>
<dbReference type="EMBL" id="BLXT01006232">
    <property type="protein sequence ID" value="GFO30149.1"/>
    <property type="molecule type" value="Genomic_DNA"/>
</dbReference>
<name>A0AAV4CH96_9GAST</name>
<comment type="caution">
    <text evidence="1">The sequence shown here is derived from an EMBL/GenBank/DDBJ whole genome shotgun (WGS) entry which is preliminary data.</text>
</comment>
<gene>
    <name evidence="1" type="ORF">PoB_005665400</name>
</gene>
<dbReference type="InterPro" id="IPR012337">
    <property type="entry name" value="RNaseH-like_sf"/>
</dbReference>
<evidence type="ECO:0000313" key="1">
    <source>
        <dbReference type="EMBL" id="GFO30149.1"/>
    </source>
</evidence>
<dbReference type="GO" id="GO:0003676">
    <property type="term" value="F:nucleic acid binding"/>
    <property type="evidence" value="ECO:0007669"/>
    <property type="project" value="InterPro"/>
</dbReference>
<keyword evidence="2" id="KW-1185">Reference proteome</keyword>
<dbReference type="SUPFAM" id="SSF53098">
    <property type="entry name" value="Ribonuclease H-like"/>
    <property type="match status" value="1"/>
</dbReference>
<dbReference type="Proteomes" id="UP000735302">
    <property type="component" value="Unassembled WGS sequence"/>
</dbReference>
<reference evidence="1 2" key="1">
    <citation type="journal article" date="2021" name="Elife">
        <title>Chloroplast acquisition without the gene transfer in kleptoplastic sea slugs, Plakobranchus ocellatus.</title>
        <authorList>
            <person name="Maeda T."/>
            <person name="Takahashi S."/>
            <person name="Yoshida T."/>
            <person name="Shimamura S."/>
            <person name="Takaki Y."/>
            <person name="Nagai Y."/>
            <person name="Toyoda A."/>
            <person name="Suzuki Y."/>
            <person name="Arimoto A."/>
            <person name="Ishii H."/>
            <person name="Satoh N."/>
            <person name="Nishiyama T."/>
            <person name="Hasebe M."/>
            <person name="Maruyama T."/>
            <person name="Minagawa J."/>
            <person name="Obokata J."/>
            <person name="Shigenobu S."/>
        </authorList>
    </citation>
    <scope>NUCLEOTIDE SEQUENCE [LARGE SCALE GENOMIC DNA]</scope>
</reference>
<organism evidence="1 2">
    <name type="scientific">Plakobranchus ocellatus</name>
    <dbReference type="NCBI Taxonomy" id="259542"/>
    <lineage>
        <taxon>Eukaryota</taxon>
        <taxon>Metazoa</taxon>
        <taxon>Spiralia</taxon>
        <taxon>Lophotrochozoa</taxon>
        <taxon>Mollusca</taxon>
        <taxon>Gastropoda</taxon>
        <taxon>Heterobranchia</taxon>
        <taxon>Euthyneura</taxon>
        <taxon>Panpulmonata</taxon>
        <taxon>Sacoglossa</taxon>
        <taxon>Placobranchoidea</taxon>
        <taxon>Plakobranchidae</taxon>
        <taxon>Plakobranchus</taxon>
    </lineage>
</organism>
<dbReference type="Gene3D" id="3.30.420.10">
    <property type="entry name" value="Ribonuclease H-like superfamily/Ribonuclease H"/>
    <property type="match status" value="1"/>
</dbReference>
<evidence type="ECO:0000313" key="2">
    <source>
        <dbReference type="Proteomes" id="UP000735302"/>
    </source>
</evidence>
<proteinExistence type="predicted"/>
<dbReference type="InterPro" id="IPR036397">
    <property type="entry name" value="RNaseH_sf"/>
</dbReference>
<dbReference type="AlphaFoldDB" id="A0AAV4CH96"/>
<sequence length="192" mass="22193">MDNATAFRSEEMSVLLEKWNTHPFYKAVYRASGNGIVERHHRTIKSIAERGRVTPLDAVFWYNMSRRSGQDESTIPQRSVHRYTWRHPEVEPHLRRDDAPSGRGMLTVGDEVWVKPPDSRCTSQWSRGRVSKVNSSNNVEVDGMPRHVFDVRRVVSAEAGTELTSDDPVLSEQGQRAQRQRRFPAWARDYVM</sequence>
<accession>A0AAV4CH96</accession>